<name>A0ABQ2JX80_9ACTN</name>
<dbReference type="Proteomes" id="UP000600080">
    <property type="component" value="Unassembled WGS sequence"/>
</dbReference>
<sequence length="65" mass="6279">MGSLGTARPFLVPGGGPFRIAVEQPASAAIATAVAMAAVTMDALTLAAAVIGHPIPGACAHLPSD</sequence>
<reference evidence="2" key="1">
    <citation type="journal article" date="2019" name="Int. J. Syst. Evol. Microbiol.">
        <title>The Global Catalogue of Microorganisms (GCM) 10K type strain sequencing project: providing services to taxonomists for standard genome sequencing and annotation.</title>
        <authorList>
            <consortium name="The Broad Institute Genomics Platform"/>
            <consortium name="The Broad Institute Genome Sequencing Center for Infectious Disease"/>
            <person name="Wu L."/>
            <person name="Ma J."/>
        </authorList>
    </citation>
    <scope>NUCLEOTIDE SEQUENCE [LARGE SCALE GENOMIC DNA]</scope>
    <source>
        <strain evidence="2">CGMCC 4.7323</strain>
    </source>
</reference>
<protein>
    <submittedName>
        <fullName evidence="1">Uncharacterized protein</fullName>
    </submittedName>
</protein>
<evidence type="ECO:0000313" key="1">
    <source>
        <dbReference type="EMBL" id="GGN58552.1"/>
    </source>
</evidence>
<dbReference type="EMBL" id="BMND01000031">
    <property type="protein sequence ID" value="GGN58552.1"/>
    <property type="molecule type" value="Genomic_DNA"/>
</dbReference>
<accession>A0ABQ2JX80</accession>
<gene>
    <name evidence="1" type="ORF">GCM10012285_54950</name>
</gene>
<evidence type="ECO:0000313" key="2">
    <source>
        <dbReference type="Proteomes" id="UP000600080"/>
    </source>
</evidence>
<organism evidence="1 2">
    <name type="scientific">Streptomyces kronopolitis</name>
    <dbReference type="NCBI Taxonomy" id="1612435"/>
    <lineage>
        <taxon>Bacteria</taxon>
        <taxon>Bacillati</taxon>
        <taxon>Actinomycetota</taxon>
        <taxon>Actinomycetes</taxon>
        <taxon>Kitasatosporales</taxon>
        <taxon>Streptomycetaceae</taxon>
        <taxon>Streptomyces</taxon>
    </lineage>
</organism>
<keyword evidence="2" id="KW-1185">Reference proteome</keyword>
<comment type="caution">
    <text evidence="1">The sequence shown here is derived from an EMBL/GenBank/DDBJ whole genome shotgun (WGS) entry which is preliminary data.</text>
</comment>
<proteinExistence type="predicted"/>